<evidence type="ECO:0000256" key="1">
    <source>
        <dbReference type="SAM" id="MobiDB-lite"/>
    </source>
</evidence>
<dbReference type="GO" id="GO:0034220">
    <property type="term" value="P:monoatomic ion transmembrane transport"/>
    <property type="evidence" value="ECO:0007669"/>
    <property type="project" value="UniProtKB-KW"/>
</dbReference>
<organism evidence="2 3">
    <name type="scientific">Ornithinibacillus halophilus</name>
    <dbReference type="NCBI Taxonomy" id="930117"/>
    <lineage>
        <taxon>Bacteria</taxon>
        <taxon>Bacillati</taxon>
        <taxon>Bacillota</taxon>
        <taxon>Bacilli</taxon>
        <taxon>Bacillales</taxon>
        <taxon>Bacillaceae</taxon>
        <taxon>Ornithinibacillus</taxon>
    </lineage>
</organism>
<dbReference type="InterPro" id="IPR021078">
    <property type="entry name" value="Membrane-integrating_Mistic"/>
</dbReference>
<feature type="region of interest" description="Disordered" evidence="1">
    <location>
        <begin position="70"/>
        <end position="90"/>
    </location>
</feature>
<keyword evidence="2" id="KW-0813">Transport</keyword>
<name>A0A1M5IHN8_9BACI</name>
<dbReference type="OrthoDB" id="2898399at2"/>
<dbReference type="EMBL" id="FQVW01000024">
    <property type="protein sequence ID" value="SHG27771.1"/>
    <property type="molecule type" value="Genomic_DNA"/>
</dbReference>
<keyword evidence="2" id="KW-0407">Ion channel</keyword>
<dbReference type="RefSeq" id="WP_072890724.1">
    <property type="nucleotide sequence ID" value="NZ_FQVW01000024.1"/>
</dbReference>
<gene>
    <name evidence="2" type="ORF">SAMN05216225_102419</name>
</gene>
<proteinExistence type="predicted"/>
<dbReference type="Proteomes" id="UP000183988">
    <property type="component" value="Unassembled WGS sequence"/>
</dbReference>
<dbReference type="InterPro" id="IPR038193">
    <property type="entry name" value="Mistic_sf"/>
</dbReference>
<dbReference type="Gene3D" id="1.10.220.90">
    <property type="entry name" value="Mistic"/>
    <property type="match status" value="1"/>
</dbReference>
<evidence type="ECO:0000313" key="3">
    <source>
        <dbReference type="Proteomes" id="UP000183988"/>
    </source>
</evidence>
<dbReference type="STRING" id="930117.SAMN05216225_102419"/>
<dbReference type="AlphaFoldDB" id="A0A1M5IHN8"/>
<protein>
    <submittedName>
        <fullName evidence="2">Voltage-gated potassium channel</fullName>
    </submittedName>
</protein>
<keyword evidence="2" id="KW-0406">Ion transport</keyword>
<reference evidence="2 3" key="1">
    <citation type="submission" date="2016-11" db="EMBL/GenBank/DDBJ databases">
        <authorList>
            <person name="Jaros S."/>
            <person name="Januszkiewicz K."/>
            <person name="Wedrychowicz H."/>
        </authorList>
    </citation>
    <scope>NUCLEOTIDE SEQUENCE [LARGE SCALE GENOMIC DNA]</scope>
    <source>
        <strain evidence="2 3">IBRC-M 10683</strain>
    </source>
</reference>
<dbReference type="Pfam" id="PF11458">
    <property type="entry name" value="Mistic"/>
    <property type="match status" value="1"/>
</dbReference>
<accession>A0A1M5IHN8</accession>
<keyword evidence="3" id="KW-1185">Reference proteome</keyword>
<evidence type="ECO:0000313" key="2">
    <source>
        <dbReference type="EMBL" id="SHG27771.1"/>
    </source>
</evidence>
<sequence length="90" mass="10746">MKANEEEKKKFDKALDDILELFNNLEEDEPIIKFTDDVFENIELAKKKYGDETVDEKINTVVREMLSWLDLDEDNEDEKEAEEETEEEEK</sequence>